<accession>A0AAD2D9F5</accession>
<gene>
    <name evidence="1" type="ORF">ECRASSUSDP1_LOCUS27508</name>
</gene>
<evidence type="ECO:0000313" key="1">
    <source>
        <dbReference type="EMBL" id="CAI2385912.1"/>
    </source>
</evidence>
<dbReference type="Proteomes" id="UP001295684">
    <property type="component" value="Unassembled WGS sequence"/>
</dbReference>
<dbReference type="EMBL" id="CAMPGE010028386">
    <property type="protein sequence ID" value="CAI2385912.1"/>
    <property type="molecule type" value="Genomic_DNA"/>
</dbReference>
<proteinExistence type="predicted"/>
<comment type="caution">
    <text evidence="1">The sequence shown here is derived from an EMBL/GenBank/DDBJ whole genome shotgun (WGS) entry which is preliminary data.</text>
</comment>
<dbReference type="AlphaFoldDB" id="A0AAD2D9F5"/>
<name>A0AAD2D9F5_EUPCR</name>
<reference evidence="1" key="1">
    <citation type="submission" date="2023-07" db="EMBL/GenBank/DDBJ databases">
        <authorList>
            <consortium name="AG Swart"/>
            <person name="Singh M."/>
            <person name="Singh A."/>
            <person name="Seah K."/>
            <person name="Emmerich C."/>
        </authorList>
    </citation>
    <scope>NUCLEOTIDE SEQUENCE</scope>
    <source>
        <strain evidence="1">DP1</strain>
    </source>
</reference>
<sequence>MSQLVNIVGLSSTRISCSSIFEGTIPHISHPLRENNTEVSITCFGGFSCVFRDKASLLFLTEILEVIIDFYLL</sequence>
<keyword evidence="2" id="KW-1185">Reference proteome</keyword>
<organism evidence="1 2">
    <name type="scientific">Euplotes crassus</name>
    <dbReference type="NCBI Taxonomy" id="5936"/>
    <lineage>
        <taxon>Eukaryota</taxon>
        <taxon>Sar</taxon>
        <taxon>Alveolata</taxon>
        <taxon>Ciliophora</taxon>
        <taxon>Intramacronucleata</taxon>
        <taxon>Spirotrichea</taxon>
        <taxon>Hypotrichia</taxon>
        <taxon>Euplotida</taxon>
        <taxon>Euplotidae</taxon>
        <taxon>Moneuplotes</taxon>
    </lineage>
</organism>
<protein>
    <submittedName>
        <fullName evidence="1">Uncharacterized protein</fullName>
    </submittedName>
</protein>
<evidence type="ECO:0000313" key="2">
    <source>
        <dbReference type="Proteomes" id="UP001295684"/>
    </source>
</evidence>